<gene>
    <name evidence="1" type="ORF">BHM03_00007735</name>
</gene>
<organism evidence="1">
    <name type="scientific">Ensete ventricosum</name>
    <name type="common">Abyssinian banana</name>
    <name type="synonym">Musa ensete</name>
    <dbReference type="NCBI Taxonomy" id="4639"/>
    <lineage>
        <taxon>Eukaryota</taxon>
        <taxon>Viridiplantae</taxon>
        <taxon>Streptophyta</taxon>
        <taxon>Embryophyta</taxon>
        <taxon>Tracheophyta</taxon>
        <taxon>Spermatophyta</taxon>
        <taxon>Magnoliopsida</taxon>
        <taxon>Liliopsida</taxon>
        <taxon>Zingiberales</taxon>
        <taxon>Musaceae</taxon>
        <taxon>Ensete</taxon>
    </lineage>
</organism>
<dbReference type="GO" id="GO:0003676">
    <property type="term" value="F:nucleic acid binding"/>
    <property type="evidence" value="ECO:0007669"/>
    <property type="project" value="InterPro"/>
</dbReference>
<dbReference type="Gene3D" id="3.30.420.10">
    <property type="entry name" value="Ribonuclease H-like superfamily/Ribonuclease H"/>
    <property type="match status" value="1"/>
</dbReference>
<protein>
    <submittedName>
        <fullName evidence="1">Uncharacterized protein</fullName>
    </submittedName>
</protein>
<dbReference type="InterPro" id="IPR036397">
    <property type="entry name" value="RNaseH_sf"/>
</dbReference>
<dbReference type="AlphaFoldDB" id="A0A445MC49"/>
<dbReference type="PANTHER" id="PTHR48475:SF2">
    <property type="entry name" value="RIBONUCLEASE H"/>
    <property type="match status" value="1"/>
</dbReference>
<accession>A0A445MC49</accession>
<proteinExistence type="predicted"/>
<dbReference type="Proteomes" id="UP000290560">
    <property type="component" value="Unassembled WGS sequence"/>
</dbReference>
<reference evidence="1" key="1">
    <citation type="journal article" date="2018" name="Data Brief">
        <title>Genome sequence data from 17 accessions of Ensete ventricosum, a staple food crop for millions in Ethiopia.</title>
        <authorList>
            <person name="Yemataw Z."/>
            <person name="Muzemil S."/>
            <person name="Ambachew D."/>
            <person name="Tripathi L."/>
            <person name="Tesfaye K."/>
            <person name="Chala A."/>
            <person name="Farbos A."/>
            <person name="O'Neill P."/>
            <person name="Moore K."/>
            <person name="Grant M."/>
            <person name="Studholme D.J."/>
        </authorList>
    </citation>
    <scope>NUCLEOTIDE SEQUENCE [LARGE SCALE GENOMIC DNA]</scope>
    <source>
        <tissue evidence="1">Leaf</tissue>
    </source>
</reference>
<dbReference type="InterPro" id="IPR012337">
    <property type="entry name" value="RNaseH-like_sf"/>
</dbReference>
<evidence type="ECO:0000313" key="1">
    <source>
        <dbReference type="EMBL" id="RZR71831.1"/>
    </source>
</evidence>
<dbReference type="PANTHER" id="PTHR48475">
    <property type="entry name" value="RIBONUCLEASE H"/>
    <property type="match status" value="1"/>
</dbReference>
<dbReference type="SUPFAM" id="SSF53098">
    <property type="entry name" value="Ribonuclease H-like"/>
    <property type="match status" value="1"/>
</dbReference>
<name>A0A445MC49_ENSVE</name>
<dbReference type="EMBL" id="KV875592">
    <property type="protein sequence ID" value="RZR71831.1"/>
    <property type="molecule type" value="Genomic_DNA"/>
</dbReference>
<sequence length="154" mass="18098">MEDIKVFTDSQLVADQVNKEFKARGELIIKYLTEVRCRINPFHHFSIMKVPWSDNSQADTLTRLASEHGSDEYPPWMARILRPPSVHSKWPQLRSHIRRPEAHLWALVYKKVIARLYDHKVRPLQIRTCDLVLSKAEVNDLTRSRGPYRVINTI</sequence>